<proteinExistence type="predicted"/>
<name>A0A381TQ48_9ZZZZ</name>
<gene>
    <name evidence="4" type="ORF">METZ01_LOCUS71060</name>
</gene>
<dbReference type="InterPro" id="IPR044094">
    <property type="entry name" value="AtsA-like_MBL-fold"/>
</dbReference>
<evidence type="ECO:0000259" key="3">
    <source>
        <dbReference type="Pfam" id="PF12706"/>
    </source>
</evidence>
<evidence type="ECO:0000259" key="2">
    <source>
        <dbReference type="Pfam" id="PF00753"/>
    </source>
</evidence>
<dbReference type="GO" id="GO:0042781">
    <property type="term" value="F:3'-tRNA processing endoribonuclease activity"/>
    <property type="evidence" value="ECO:0007669"/>
    <property type="project" value="TreeGrafter"/>
</dbReference>
<dbReference type="Pfam" id="PF00753">
    <property type="entry name" value="Lactamase_B"/>
    <property type="match status" value="1"/>
</dbReference>
<dbReference type="InterPro" id="IPR001279">
    <property type="entry name" value="Metallo-B-lactamas"/>
</dbReference>
<dbReference type="InterPro" id="IPR036866">
    <property type="entry name" value="RibonucZ/Hydroxyglut_hydro"/>
</dbReference>
<dbReference type="Gene3D" id="3.60.15.10">
    <property type="entry name" value="Ribonuclease Z/Hydroxyacylglutathione hydrolase-like"/>
    <property type="match status" value="1"/>
</dbReference>
<dbReference type="EMBL" id="UINC01004977">
    <property type="protein sequence ID" value="SVA18206.1"/>
    <property type="molecule type" value="Genomic_DNA"/>
</dbReference>
<dbReference type="PANTHER" id="PTHR46018:SF2">
    <property type="entry name" value="ZINC PHOSPHODIESTERASE ELAC PROTEIN 1"/>
    <property type="match status" value="1"/>
</dbReference>
<evidence type="ECO:0000313" key="4">
    <source>
        <dbReference type="EMBL" id="SVA18206.1"/>
    </source>
</evidence>
<sequence>MARLFILGAGTPTPTPTRFGSAYVLEIEGEKIMFDCGPATTHKLVKAGLWPTDIDYIFFTHHHFDHDIDYPCFLLTRFDQSIGKENKLQVFGPTLTEMITEGVIGENGIFSHDWKARIYHPLSQKVYVNRGGVLPRKAPQVQATDVGVGTVHTANNWEVTSTNAEHVQPYLDSLAYRIETKSGKSVVFTGDTQPCQSVIDLARNADVMLCMCWDDQEEMDADGEAPGQCGTTGAARMAEEAGVKKLILVHMGAHIASHGPLEKGLGDIREIYNGQVIYAEELMAIDV</sequence>
<accession>A0A381TQ48</accession>
<dbReference type="AlphaFoldDB" id="A0A381TQ48"/>
<dbReference type="PANTHER" id="PTHR46018">
    <property type="entry name" value="ZINC PHOSPHODIESTERASE ELAC PROTEIN 1"/>
    <property type="match status" value="1"/>
</dbReference>
<reference evidence="4" key="1">
    <citation type="submission" date="2018-05" db="EMBL/GenBank/DDBJ databases">
        <authorList>
            <person name="Lanie J.A."/>
            <person name="Ng W.-L."/>
            <person name="Kazmierczak K.M."/>
            <person name="Andrzejewski T.M."/>
            <person name="Davidsen T.M."/>
            <person name="Wayne K.J."/>
            <person name="Tettelin H."/>
            <person name="Glass J.I."/>
            <person name="Rusch D."/>
            <person name="Podicherti R."/>
            <person name="Tsui H.-C.T."/>
            <person name="Winkler M.E."/>
        </authorList>
    </citation>
    <scope>NUCLEOTIDE SEQUENCE</scope>
</reference>
<protein>
    <recommendedName>
        <fullName evidence="2 3">Metallo-beta-lactamase domain-containing protein</fullName>
    </recommendedName>
</protein>
<dbReference type="Pfam" id="PF12706">
    <property type="entry name" value="Lactamase_B_2"/>
    <property type="match status" value="1"/>
</dbReference>
<keyword evidence="1" id="KW-0378">Hydrolase</keyword>
<feature type="domain" description="Metallo-beta-lactamase" evidence="2">
    <location>
        <begin position="18"/>
        <end position="66"/>
    </location>
</feature>
<evidence type="ECO:0000256" key="1">
    <source>
        <dbReference type="ARBA" id="ARBA00022801"/>
    </source>
</evidence>
<dbReference type="CDD" id="cd07719">
    <property type="entry name" value="arylsulfatase_AtsA-like_MBL-fold"/>
    <property type="match status" value="1"/>
</dbReference>
<dbReference type="SUPFAM" id="SSF56281">
    <property type="entry name" value="Metallo-hydrolase/oxidoreductase"/>
    <property type="match status" value="1"/>
</dbReference>
<feature type="domain" description="Metallo-beta-lactamase" evidence="3">
    <location>
        <begin position="117"/>
        <end position="251"/>
    </location>
</feature>
<organism evidence="4">
    <name type="scientific">marine metagenome</name>
    <dbReference type="NCBI Taxonomy" id="408172"/>
    <lineage>
        <taxon>unclassified sequences</taxon>
        <taxon>metagenomes</taxon>
        <taxon>ecological metagenomes</taxon>
    </lineage>
</organism>